<sequence>MKKHLSTAVSWIFRPLAQEIHGLLDSTLGDLGSKLRHDVSGQLTKFGGKLTEFGGELSSVRKHVARLATQQGHLFEIAAIAGLEGQFAGAGPPRNLRRAEDVAAVLTLEGDPLLPTANLLAYALLCEDLGFWHLLLQSVKKVLELAGGQAPTSSVAAAAKGLQEMGAERSIQAMATAAAASVAAAVGSSHGQQCTSSIAVQAPQMRLGEAYLLKVVQLLHQSGQGCMLFADELELYLRAEGAAVGARVDLLLGRTVPFLTAVATGVAVPELELDRCSSVSLRSWAPVPSAELQLAELKLSSSGFKEGRKQTESKATSIAWAYHAVRLMPGVAQGGAGGAAATSSTLPPVLNVHAHLLCLPNGKPKQAPPESYRIEALPVLGCPLTVYYSYYTVRAGRVQRWRW</sequence>
<dbReference type="AlphaFoldDB" id="A0A835W6T0"/>
<keyword evidence="2" id="KW-1185">Reference proteome</keyword>
<dbReference type="Proteomes" id="UP000650467">
    <property type="component" value="Unassembled WGS sequence"/>
</dbReference>
<protein>
    <submittedName>
        <fullName evidence="1">Uncharacterized protein</fullName>
    </submittedName>
</protein>
<evidence type="ECO:0000313" key="2">
    <source>
        <dbReference type="Proteomes" id="UP000650467"/>
    </source>
</evidence>
<name>A0A835W6T0_CHLIN</name>
<proteinExistence type="predicted"/>
<accession>A0A835W6T0</accession>
<organism evidence="1 2">
    <name type="scientific">Chlamydomonas incerta</name>
    <dbReference type="NCBI Taxonomy" id="51695"/>
    <lineage>
        <taxon>Eukaryota</taxon>
        <taxon>Viridiplantae</taxon>
        <taxon>Chlorophyta</taxon>
        <taxon>core chlorophytes</taxon>
        <taxon>Chlorophyceae</taxon>
        <taxon>CS clade</taxon>
        <taxon>Chlamydomonadales</taxon>
        <taxon>Chlamydomonadaceae</taxon>
        <taxon>Chlamydomonas</taxon>
    </lineage>
</organism>
<dbReference type="EMBL" id="JAEHOC010000008">
    <property type="protein sequence ID" value="KAG2439304.1"/>
    <property type="molecule type" value="Genomic_DNA"/>
</dbReference>
<dbReference type="OrthoDB" id="10411916at2759"/>
<reference evidence="1" key="1">
    <citation type="journal article" date="2020" name="bioRxiv">
        <title>Comparative genomics of Chlamydomonas.</title>
        <authorList>
            <person name="Craig R.J."/>
            <person name="Hasan A.R."/>
            <person name="Ness R.W."/>
            <person name="Keightley P.D."/>
        </authorList>
    </citation>
    <scope>NUCLEOTIDE SEQUENCE</scope>
    <source>
        <strain evidence="1">SAG 7.73</strain>
    </source>
</reference>
<gene>
    <name evidence="1" type="ORF">HXX76_004663</name>
</gene>
<comment type="caution">
    <text evidence="1">The sequence shown here is derived from an EMBL/GenBank/DDBJ whole genome shotgun (WGS) entry which is preliminary data.</text>
</comment>
<evidence type="ECO:0000313" key="1">
    <source>
        <dbReference type="EMBL" id="KAG2439304.1"/>
    </source>
</evidence>